<dbReference type="PANTHER" id="PTHR11669:SF0">
    <property type="entry name" value="PROTEIN STICHEL-LIKE 2"/>
    <property type="match status" value="1"/>
</dbReference>
<reference evidence="14 15" key="1">
    <citation type="submission" date="2015-11" db="EMBL/GenBank/DDBJ databases">
        <title>Expanding the genomic diversity of Burkholderia species for the development of highly accurate diagnostics.</title>
        <authorList>
            <person name="Sahl J."/>
            <person name="Keim P."/>
            <person name="Wagner D."/>
        </authorList>
    </citation>
    <scope>NUCLEOTIDE SEQUENCE [LARGE SCALE GENOMIC DNA]</scope>
    <source>
        <strain evidence="14 15">MSMB574WGS</strain>
    </source>
</reference>
<dbReference type="GO" id="GO:0046872">
    <property type="term" value="F:metal ion binding"/>
    <property type="evidence" value="ECO:0007669"/>
    <property type="project" value="UniProtKB-KW"/>
</dbReference>
<dbReference type="PANTHER" id="PTHR11669">
    <property type="entry name" value="REPLICATION FACTOR C / DNA POLYMERASE III GAMMA-TAU SUBUNIT"/>
    <property type="match status" value="1"/>
</dbReference>
<evidence type="ECO:0000256" key="11">
    <source>
        <dbReference type="ARBA" id="ARBA00049244"/>
    </source>
</evidence>
<dbReference type="EC" id="2.7.7.7" evidence="2"/>
<feature type="domain" description="AAA+ ATPase" evidence="13">
    <location>
        <begin position="37"/>
        <end position="179"/>
    </location>
</feature>
<evidence type="ECO:0000256" key="4">
    <source>
        <dbReference type="ARBA" id="ARBA00022695"/>
    </source>
</evidence>
<evidence type="ECO:0000256" key="6">
    <source>
        <dbReference type="ARBA" id="ARBA00022723"/>
    </source>
</evidence>
<dbReference type="Gene3D" id="1.20.272.10">
    <property type="match status" value="1"/>
</dbReference>
<dbReference type="InterPro" id="IPR045085">
    <property type="entry name" value="HLD_clamp_pol_III_gamma_tau"/>
</dbReference>
<protein>
    <recommendedName>
        <fullName evidence="2">DNA-directed DNA polymerase</fullName>
        <ecNumber evidence="2">2.7.7.7</ecNumber>
    </recommendedName>
</protein>
<evidence type="ECO:0000256" key="10">
    <source>
        <dbReference type="ARBA" id="ARBA00022932"/>
    </source>
</evidence>
<dbReference type="Pfam" id="PF13177">
    <property type="entry name" value="DNA_pol3_delta2"/>
    <property type="match status" value="1"/>
</dbReference>
<keyword evidence="10" id="KW-0239">DNA-directed DNA polymerase</keyword>
<evidence type="ECO:0000256" key="2">
    <source>
        <dbReference type="ARBA" id="ARBA00012417"/>
    </source>
</evidence>
<dbReference type="InterPro" id="IPR021029">
    <property type="entry name" value="DNA_pol_III_tau_dom-5"/>
</dbReference>
<dbReference type="InterPro" id="IPR022754">
    <property type="entry name" value="DNA_pol_III_gamma-3"/>
</dbReference>
<dbReference type="SUPFAM" id="SSF52540">
    <property type="entry name" value="P-loop containing nucleoside triphosphate hydrolases"/>
    <property type="match status" value="1"/>
</dbReference>
<name>A0A132ER07_9BURK</name>
<dbReference type="NCBIfam" id="NF005942">
    <property type="entry name" value="PRK07994.1"/>
    <property type="match status" value="1"/>
</dbReference>
<proteinExistence type="inferred from homology"/>
<dbReference type="GO" id="GO:0006261">
    <property type="term" value="P:DNA-templated DNA replication"/>
    <property type="evidence" value="ECO:0007669"/>
    <property type="project" value="TreeGrafter"/>
</dbReference>
<dbReference type="InterPro" id="IPR038249">
    <property type="entry name" value="PolIII_tau_V_sf"/>
</dbReference>
<evidence type="ECO:0000256" key="12">
    <source>
        <dbReference type="SAM" id="MobiDB-lite"/>
    </source>
</evidence>
<evidence type="ECO:0000256" key="3">
    <source>
        <dbReference type="ARBA" id="ARBA00022679"/>
    </source>
</evidence>
<organism evidence="14 15">
    <name type="scientific">Burkholderia pseudomultivorans</name>
    <dbReference type="NCBI Taxonomy" id="1207504"/>
    <lineage>
        <taxon>Bacteria</taxon>
        <taxon>Pseudomonadati</taxon>
        <taxon>Pseudomonadota</taxon>
        <taxon>Betaproteobacteria</taxon>
        <taxon>Burkholderiales</taxon>
        <taxon>Burkholderiaceae</taxon>
        <taxon>Burkholderia</taxon>
        <taxon>Burkholderia cepacia complex</taxon>
    </lineage>
</organism>
<keyword evidence="5" id="KW-0235">DNA replication</keyword>
<keyword evidence="6" id="KW-0479">Metal-binding</keyword>
<dbReference type="GO" id="GO:0009360">
    <property type="term" value="C:DNA polymerase III complex"/>
    <property type="evidence" value="ECO:0007669"/>
    <property type="project" value="InterPro"/>
</dbReference>
<evidence type="ECO:0000256" key="7">
    <source>
        <dbReference type="ARBA" id="ARBA00022741"/>
    </source>
</evidence>
<dbReference type="Gene3D" id="3.30.300.150">
    <property type="entry name" value="DNA polymerase III, tau subunit, domain V"/>
    <property type="match status" value="1"/>
</dbReference>
<dbReference type="InterPro" id="IPR027417">
    <property type="entry name" value="P-loop_NTPase"/>
</dbReference>
<dbReference type="Gene3D" id="1.10.8.60">
    <property type="match status" value="1"/>
</dbReference>
<keyword evidence="3" id="KW-0808">Transferase</keyword>
<sequence>MTYQVLARKWRPKDFASLVGQEHVVRALTHALDGGRLHHAYLFTGTRGVGKTTLSRIFAKALNCETGVTSQPCGVCRACREIDEGRFVDYVEMDAASNRGVDEMAALLERAVYAPVDARFKVYMIDEVHMLTNHAFNAMLKTLEEPPPHVKFILATTDPQKIPVTVLSRCLQFNLKQMPAGHIVSHLERILGEEQITFEPQALRLLARAAQGSMRDALSLTDQAIAYSANEVTEAAVSGMLGALDQTYMVRLLDALAAGSGPEILAIADEMSLRSLSFSTALQDLASLLHRVAWAQFAPGSVLDEWPEAADLRRFAETLSPEQVQLFYQIATVGRAELGLAPDEYAGFTMTLLRMLAFEPGVSAGSAPGGQPSVPRAVAAPRAAAAASAAPAAKPVSAAPASAARPQAAAPAAPVARPAAVAPAPGGDAAARPAMKSAPAPQAAPASPAAKAADAGATSQSDASARAETATAEADTPAAVRAEPEASAAAQHGTEAGAQRNSAPEPLVAAQQEGEPQSAAAAQRNDEPAPPAEPAPRAAPAESAARPAARSGGAAAALDVLRNAGMRVSSDRSRAGAVPKAAAQPAAAKPAPARPAVQVPTPRAAARAPQAGADARHAPPPWEDIPPDDYVPLSADEMFGGPPDDGFVPVFDSGPDDVRVAPAEARPAAPLDTRPLPPAIALDPVGFDGEWPALAARLPLKGVAYQLAFNSELTAVDATTLKLSVPVPQYADAAQVAKLKAALADALGKPVDVTVEVGPARRTAAALDAAARAARQREAEQEIHGDPFVQQLVRDFGARIVEGSVRPLADPASDGAPPTLH</sequence>
<dbReference type="GO" id="GO:0003677">
    <property type="term" value="F:DNA binding"/>
    <property type="evidence" value="ECO:0007669"/>
    <property type="project" value="InterPro"/>
</dbReference>
<feature type="compositionally biased region" description="Low complexity" evidence="12">
    <location>
        <begin position="535"/>
        <end position="553"/>
    </location>
</feature>
<dbReference type="Pfam" id="PF12169">
    <property type="entry name" value="DNA_pol3_gamma3"/>
    <property type="match status" value="1"/>
</dbReference>
<keyword evidence="8" id="KW-0862">Zinc</keyword>
<dbReference type="InterPro" id="IPR012763">
    <property type="entry name" value="DNA_pol_III_sug/sutau_N"/>
</dbReference>
<dbReference type="EMBL" id="LPJX01000071">
    <property type="protein sequence ID" value="KWF56676.1"/>
    <property type="molecule type" value="Genomic_DNA"/>
</dbReference>
<feature type="compositionally biased region" description="Low complexity" evidence="12">
    <location>
        <begin position="575"/>
        <end position="613"/>
    </location>
</feature>
<dbReference type="CDD" id="cd00009">
    <property type="entry name" value="AAA"/>
    <property type="match status" value="1"/>
</dbReference>
<comment type="similarity">
    <text evidence="1">Belongs to the DnaX/STICHEL family.</text>
</comment>
<keyword evidence="7" id="KW-0547">Nucleotide-binding</keyword>
<comment type="caution">
    <text evidence="14">The sequence shown here is derived from an EMBL/GenBank/DDBJ whole genome shotgun (WGS) entry which is preliminary data.</text>
</comment>
<dbReference type="InterPro" id="IPR008921">
    <property type="entry name" value="DNA_pol3_clamp-load_cplx_C"/>
</dbReference>
<dbReference type="Pfam" id="PF12170">
    <property type="entry name" value="DNA_pol3_tau_5"/>
    <property type="match status" value="1"/>
</dbReference>
<dbReference type="CDD" id="cd18137">
    <property type="entry name" value="HLD_clamp_pol_III_gamma_tau"/>
    <property type="match status" value="1"/>
</dbReference>
<dbReference type="FunFam" id="1.20.272.10:FF:000003">
    <property type="entry name" value="DNA polymerase III subunit gamma/tau"/>
    <property type="match status" value="1"/>
</dbReference>
<dbReference type="GO" id="GO:0005524">
    <property type="term" value="F:ATP binding"/>
    <property type="evidence" value="ECO:0007669"/>
    <property type="project" value="UniProtKB-KW"/>
</dbReference>
<dbReference type="InterPro" id="IPR003593">
    <property type="entry name" value="AAA+_ATPase"/>
</dbReference>
<feature type="region of interest" description="Disordered" evidence="12">
    <location>
        <begin position="566"/>
        <end position="623"/>
    </location>
</feature>
<dbReference type="GO" id="GO:0003887">
    <property type="term" value="F:DNA-directed DNA polymerase activity"/>
    <property type="evidence" value="ECO:0007669"/>
    <property type="project" value="UniProtKB-KW"/>
</dbReference>
<dbReference type="FunFam" id="1.10.8.60:FF:000013">
    <property type="entry name" value="DNA polymerase III subunit gamma/tau"/>
    <property type="match status" value="1"/>
</dbReference>
<evidence type="ECO:0000256" key="8">
    <source>
        <dbReference type="ARBA" id="ARBA00022833"/>
    </source>
</evidence>
<evidence type="ECO:0000259" key="13">
    <source>
        <dbReference type="SMART" id="SM00382"/>
    </source>
</evidence>
<comment type="catalytic activity">
    <reaction evidence="11">
        <text>DNA(n) + a 2'-deoxyribonucleoside 5'-triphosphate = DNA(n+1) + diphosphate</text>
        <dbReference type="Rhea" id="RHEA:22508"/>
        <dbReference type="Rhea" id="RHEA-COMP:17339"/>
        <dbReference type="Rhea" id="RHEA-COMP:17340"/>
        <dbReference type="ChEBI" id="CHEBI:33019"/>
        <dbReference type="ChEBI" id="CHEBI:61560"/>
        <dbReference type="ChEBI" id="CHEBI:173112"/>
        <dbReference type="EC" id="2.7.7.7"/>
    </reaction>
</comment>
<evidence type="ECO:0000256" key="9">
    <source>
        <dbReference type="ARBA" id="ARBA00022840"/>
    </source>
</evidence>
<evidence type="ECO:0000313" key="14">
    <source>
        <dbReference type="EMBL" id="KWF56676.1"/>
    </source>
</evidence>
<feature type="region of interest" description="Disordered" evidence="12">
    <location>
        <begin position="412"/>
        <end position="553"/>
    </location>
</feature>
<evidence type="ECO:0000256" key="1">
    <source>
        <dbReference type="ARBA" id="ARBA00006360"/>
    </source>
</evidence>
<dbReference type="InterPro" id="IPR050238">
    <property type="entry name" value="DNA_Rep/Repair_Clamp_Loader"/>
</dbReference>
<dbReference type="Gene3D" id="3.40.50.300">
    <property type="entry name" value="P-loop containing nucleotide triphosphate hydrolases"/>
    <property type="match status" value="1"/>
</dbReference>
<dbReference type="NCBIfam" id="NF005423">
    <property type="entry name" value="PRK07003.1"/>
    <property type="match status" value="1"/>
</dbReference>
<dbReference type="Pfam" id="PF22608">
    <property type="entry name" value="DNAX_ATPase_lid"/>
    <property type="match status" value="1"/>
</dbReference>
<dbReference type="AlphaFoldDB" id="A0A132ER07"/>
<dbReference type="SUPFAM" id="SSF48019">
    <property type="entry name" value="post-AAA+ oligomerization domain-like"/>
    <property type="match status" value="1"/>
</dbReference>
<evidence type="ECO:0000313" key="15">
    <source>
        <dbReference type="Proteomes" id="UP000061512"/>
    </source>
</evidence>
<feature type="compositionally biased region" description="Low complexity" evidence="12">
    <location>
        <begin position="412"/>
        <end position="490"/>
    </location>
</feature>
<dbReference type="Proteomes" id="UP000061512">
    <property type="component" value="Unassembled WGS sequence"/>
</dbReference>
<keyword evidence="4" id="KW-0548">Nucleotidyltransferase</keyword>
<dbReference type="NCBIfam" id="TIGR02397">
    <property type="entry name" value="dnaX_nterm"/>
    <property type="match status" value="1"/>
</dbReference>
<dbReference type="FunFam" id="3.40.50.300:FF:000014">
    <property type="entry name" value="DNA polymerase III subunit gamma/tau"/>
    <property type="match status" value="1"/>
</dbReference>
<keyword evidence="9" id="KW-0067">ATP-binding</keyword>
<dbReference type="SMART" id="SM00382">
    <property type="entry name" value="AAA"/>
    <property type="match status" value="1"/>
</dbReference>
<accession>A0A132ER07</accession>
<evidence type="ECO:0000256" key="5">
    <source>
        <dbReference type="ARBA" id="ARBA00022705"/>
    </source>
</evidence>
<gene>
    <name evidence="14" type="ORF">WT57_31470</name>
</gene>
<dbReference type="RefSeq" id="WP_060300693.1">
    <property type="nucleotide sequence ID" value="NZ_LPJX01000071.1"/>
</dbReference>